<protein>
    <submittedName>
        <fullName evidence="2">Uncharacterized protein</fullName>
    </submittedName>
</protein>
<evidence type="ECO:0000313" key="3">
    <source>
        <dbReference type="Proteomes" id="UP001165082"/>
    </source>
</evidence>
<feature type="region of interest" description="Disordered" evidence="1">
    <location>
        <begin position="1"/>
        <end position="65"/>
    </location>
</feature>
<organism evidence="2 3">
    <name type="scientific">Triparma retinervis</name>
    <dbReference type="NCBI Taxonomy" id="2557542"/>
    <lineage>
        <taxon>Eukaryota</taxon>
        <taxon>Sar</taxon>
        <taxon>Stramenopiles</taxon>
        <taxon>Ochrophyta</taxon>
        <taxon>Bolidophyceae</taxon>
        <taxon>Parmales</taxon>
        <taxon>Triparmaceae</taxon>
        <taxon>Triparma</taxon>
    </lineage>
</organism>
<dbReference type="AlphaFoldDB" id="A0A9W6ZJX9"/>
<sequence>MEYTVKLPLGGDGPTLYLTASSSPPAPSHDENTSSPLSDISVRDTGKLSDEGPTSSVTHRDARSRRCATASFVVGSKSCWATTLPSPP</sequence>
<feature type="compositionally biased region" description="Basic and acidic residues" evidence="1">
    <location>
        <begin position="41"/>
        <end position="50"/>
    </location>
</feature>
<dbReference type="Proteomes" id="UP001165082">
    <property type="component" value="Unassembled WGS sequence"/>
</dbReference>
<reference evidence="2" key="1">
    <citation type="submission" date="2022-07" db="EMBL/GenBank/DDBJ databases">
        <title>Genome analysis of Parmales, a sister group of diatoms, reveals the evolutionary specialization of diatoms from phago-mixotrophs to photoautotrophs.</title>
        <authorList>
            <person name="Ban H."/>
            <person name="Sato S."/>
            <person name="Yoshikawa S."/>
            <person name="Kazumasa Y."/>
            <person name="Nakamura Y."/>
            <person name="Ichinomiya M."/>
            <person name="Saitoh K."/>
            <person name="Sato N."/>
            <person name="Blanc-Mathieu R."/>
            <person name="Endo H."/>
            <person name="Kuwata A."/>
            <person name="Ogata H."/>
        </authorList>
    </citation>
    <scope>NUCLEOTIDE SEQUENCE</scope>
</reference>
<gene>
    <name evidence="2" type="ORF">TrRE_jg1071</name>
</gene>
<evidence type="ECO:0000256" key="1">
    <source>
        <dbReference type="SAM" id="MobiDB-lite"/>
    </source>
</evidence>
<keyword evidence="3" id="KW-1185">Reference proteome</keyword>
<accession>A0A9W6ZJX9</accession>
<proteinExistence type="predicted"/>
<evidence type="ECO:0000313" key="2">
    <source>
        <dbReference type="EMBL" id="GMH54156.1"/>
    </source>
</evidence>
<comment type="caution">
    <text evidence="2">The sequence shown here is derived from an EMBL/GenBank/DDBJ whole genome shotgun (WGS) entry which is preliminary data.</text>
</comment>
<name>A0A9W6ZJX9_9STRA</name>
<dbReference type="EMBL" id="BRXZ01003405">
    <property type="protein sequence ID" value="GMH54156.1"/>
    <property type="molecule type" value="Genomic_DNA"/>
</dbReference>